<dbReference type="EMBL" id="SRZB01000009">
    <property type="protein sequence ID" value="TGX99192.1"/>
    <property type="molecule type" value="Genomic_DNA"/>
</dbReference>
<keyword evidence="1" id="KW-0645">Protease</keyword>
<reference evidence="1" key="1">
    <citation type="submission" date="2019-04" db="EMBL/GenBank/DDBJ databases">
        <title>Microbes associate with the intestines of laboratory mice.</title>
        <authorList>
            <person name="Navarre W."/>
            <person name="Wong E."/>
            <person name="Huang K."/>
            <person name="Tropini C."/>
            <person name="Ng K."/>
            <person name="Yu B."/>
        </authorList>
    </citation>
    <scope>NUCLEOTIDE SEQUENCE</scope>
    <source>
        <strain evidence="1">NM72_1-8</strain>
    </source>
</reference>
<proteinExistence type="predicted"/>
<name>A0AC61QZS3_9FIRM</name>
<evidence type="ECO:0000313" key="2">
    <source>
        <dbReference type="Proteomes" id="UP000307720"/>
    </source>
</evidence>
<accession>A0AC61QZS3</accession>
<protein>
    <submittedName>
        <fullName evidence="1">HK97 family phage prohead protease</fullName>
    </submittedName>
</protein>
<dbReference type="Proteomes" id="UP000307720">
    <property type="component" value="Unassembled WGS sequence"/>
</dbReference>
<comment type="caution">
    <text evidence="1">The sequence shown here is derived from an EMBL/GenBank/DDBJ whole genome shotgun (WGS) entry which is preliminary data.</text>
</comment>
<evidence type="ECO:0000313" key="1">
    <source>
        <dbReference type="EMBL" id="TGX99192.1"/>
    </source>
</evidence>
<organism evidence="1 2">
    <name type="scientific">Hominisplanchenecus murintestinalis</name>
    <dbReference type="NCBI Taxonomy" id="2941517"/>
    <lineage>
        <taxon>Bacteria</taxon>
        <taxon>Bacillati</taxon>
        <taxon>Bacillota</taxon>
        <taxon>Clostridia</taxon>
        <taxon>Lachnospirales</taxon>
        <taxon>Lachnospiraceae</taxon>
        <taxon>Hominisplanchenecus</taxon>
    </lineage>
</organism>
<keyword evidence="1" id="KW-0378">Hydrolase</keyword>
<keyword evidence="2" id="KW-1185">Reference proteome</keyword>
<gene>
    <name evidence="1" type="ORF">E5357_06160</name>
</gene>
<sequence>MRAELRADGLHISGYVNVPGRESRPVVTPRGRVIEVIEQRAFARALERAGGIDMLLDHDRSRVLASTSKGTLNVREDEVGLRAESVVTDEAVIAGAKAGRLKGWSFNMQNVKDSIEERTEGLPIRYVKDFDMDEITLVMDKVPVYSSTSIEVRAGAEEEVETRARCTDAEYREIEPRKPKYDNAAYKDRLEKLKRGEMK</sequence>